<organism evidence="1">
    <name type="scientific">Candidatus Methanogaster sp. ANME-2c ERB4</name>
    <dbReference type="NCBI Taxonomy" id="2759911"/>
    <lineage>
        <taxon>Archaea</taxon>
        <taxon>Methanobacteriati</taxon>
        <taxon>Methanobacteriota</taxon>
        <taxon>Stenosarchaea group</taxon>
        <taxon>Methanomicrobia</taxon>
        <taxon>Methanosarcinales</taxon>
        <taxon>ANME-2 cluster</taxon>
        <taxon>Candidatus Methanogasteraceae</taxon>
        <taxon>Candidatus Methanogaster</taxon>
    </lineage>
</organism>
<gene>
    <name evidence="1" type="ORF">PFOEMBKA_00002</name>
</gene>
<name>A0A7G9YQE6_9EURY</name>
<dbReference type="AlphaFoldDB" id="A0A7G9YQE6"/>
<protein>
    <submittedName>
        <fullName evidence="1">Uncharacterized protein</fullName>
    </submittedName>
</protein>
<dbReference type="Pfam" id="PF19027">
    <property type="entry name" value="DUF5752"/>
    <property type="match status" value="1"/>
</dbReference>
<sequence length="216" mass="25574">MTDLTLYRARYQFELTGKKARDLPELLAAIKEIDESSIFNHVYHALLDSHFLPTGYPNDFAYWIIDALHEPVLAERLANLDLREFHNMEALREEIIRIIEDYMAMHDVSRRVDVGQEFYFIRCISVTFPTKYVVTTMNEALETVKEIDLDSIFYYFIASRLLGGEHYKELSRWILRNDSHELIEKLDSLYPYGFANMDALRNEIVRIIEGYFWEAI</sequence>
<proteinExistence type="predicted"/>
<dbReference type="InterPro" id="IPR044036">
    <property type="entry name" value="DUF5752"/>
</dbReference>
<dbReference type="EMBL" id="MT631410">
    <property type="protein sequence ID" value="QNO50230.1"/>
    <property type="molecule type" value="Genomic_DNA"/>
</dbReference>
<evidence type="ECO:0000313" key="1">
    <source>
        <dbReference type="EMBL" id="QNO50230.1"/>
    </source>
</evidence>
<accession>A0A7G9YQE6</accession>
<reference evidence="1" key="1">
    <citation type="submission" date="2020-06" db="EMBL/GenBank/DDBJ databases">
        <title>Unique genomic features of the anaerobic methanotrophic archaea.</title>
        <authorList>
            <person name="Chadwick G.L."/>
            <person name="Skennerton C.T."/>
            <person name="Laso-Perez R."/>
            <person name="Leu A.O."/>
            <person name="Speth D.R."/>
            <person name="Yu H."/>
            <person name="Morgan-Lang C."/>
            <person name="Hatzenpichler R."/>
            <person name="Goudeau D."/>
            <person name="Malmstrom R."/>
            <person name="Brazelton W.J."/>
            <person name="Woyke T."/>
            <person name="Hallam S.J."/>
            <person name="Tyson G.W."/>
            <person name="Wegener G."/>
            <person name="Boetius A."/>
            <person name="Orphan V."/>
        </authorList>
    </citation>
    <scope>NUCLEOTIDE SEQUENCE</scope>
</reference>